<feature type="region of interest" description="Disordered" evidence="7">
    <location>
        <begin position="366"/>
        <end position="394"/>
    </location>
</feature>
<dbReference type="PANTHER" id="PTHR23157">
    <property type="entry name" value="GRIP AND COILED-COIL DOMAIN-CONTAINING PROTEIN 1"/>
    <property type="match status" value="1"/>
</dbReference>
<feature type="coiled-coil region" evidence="6">
    <location>
        <begin position="400"/>
        <end position="636"/>
    </location>
</feature>
<keyword evidence="5" id="KW-0472">Membrane</keyword>
<evidence type="ECO:0000256" key="6">
    <source>
        <dbReference type="SAM" id="Coils"/>
    </source>
</evidence>
<dbReference type="AlphaFoldDB" id="K2NW11"/>
<feature type="region of interest" description="Disordered" evidence="7">
    <location>
        <begin position="274"/>
        <end position="301"/>
    </location>
</feature>
<dbReference type="PANTHER" id="PTHR23157:SF25">
    <property type="entry name" value="GRIP AND COILED-COIL DOMAIN-CONTAINING PROTEIN 1"/>
    <property type="match status" value="1"/>
</dbReference>
<dbReference type="GO" id="GO:0005794">
    <property type="term" value="C:Golgi apparatus"/>
    <property type="evidence" value="ECO:0007669"/>
    <property type="project" value="TreeGrafter"/>
</dbReference>
<gene>
    <name evidence="9" type="ORF">MOQ_000566</name>
</gene>
<feature type="compositionally biased region" description="Basic and acidic residues" evidence="7">
    <location>
        <begin position="274"/>
        <end position="283"/>
    </location>
</feature>
<feature type="coiled-coil region" evidence="6">
    <location>
        <begin position="867"/>
        <end position="901"/>
    </location>
</feature>
<reference evidence="9 10" key="1">
    <citation type="journal article" date="2012" name="BMC Genomics">
        <title>Comparative genomic analysis of human infective Trypanosoma cruzi lineages with the bat-restricted subspecies T. cruzi marinkellei.</title>
        <authorList>
            <person name="Franzen O."/>
            <person name="Talavera-Lopez C."/>
            <person name="Ochaya S."/>
            <person name="Butler C.E."/>
            <person name="Messenger L.A."/>
            <person name="Lewis M.D."/>
            <person name="Llewellyn M.S."/>
            <person name="Marinkelle C.J."/>
            <person name="Tyler K.M."/>
            <person name="Miles M.A."/>
            <person name="Andersson B."/>
        </authorList>
    </citation>
    <scope>NUCLEOTIDE SEQUENCE [LARGE SCALE GENOMIC DNA]</scope>
    <source>
        <strain evidence="9 10">B7</strain>
    </source>
</reference>
<keyword evidence="3" id="KW-0963">Cytoplasm</keyword>
<evidence type="ECO:0000256" key="5">
    <source>
        <dbReference type="ARBA" id="ARBA00023136"/>
    </source>
</evidence>
<feature type="domain" description="GRIP" evidence="8">
    <location>
        <begin position="915"/>
        <end position="965"/>
    </location>
</feature>
<evidence type="ECO:0000313" key="9">
    <source>
        <dbReference type="EMBL" id="EKF39216.1"/>
    </source>
</evidence>
<dbReference type="InterPro" id="IPR051952">
    <property type="entry name" value="Golgi-autophagy_related"/>
</dbReference>
<dbReference type="Pfam" id="PF01465">
    <property type="entry name" value="GRIP"/>
    <property type="match status" value="1"/>
</dbReference>
<dbReference type="PROSITE" id="PS50913">
    <property type="entry name" value="GRIP"/>
    <property type="match status" value="1"/>
</dbReference>
<comment type="caution">
    <text evidence="9">The sequence shown here is derived from an EMBL/GenBank/DDBJ whole genome shotgun (WGS) entry which is preliminary data.</text>
</comment>
<accession>K2NW11</accession>
<feature type="coiled-coil region" evidence="6">
    <location>
        <begin position="760"/>
        <end position="824"/>
    </location>
</feature>
<comment type="subcellular location">
    <subcellularLocation>
        <location evidence="2">Cytoplasm</location>
    </subcellularLocation>
    <subcellularLocation>
        <location evidence="1">Endomembrane system</location>
        <topology evidence="1">Peripheral membrane protein</topology>
    </subcellularLocation>
</comment>
<sequence length="973" mass="112006">MANFFRKTAPTAPPPDTEELEMLRQKVGTLEELVKRAEEELRGEKEKFSTLQNKTAQWKEKVKELNAKDRACIKQLEEELKVIKAMHENAPVPITAEIQSLVEKGLATLRYEHERELGAKQQELEKTLATVSDRASELEKSQHQLEVLQKQHMEMQQRFTSQMESLSKHHEMEITQLSERLSESDRVHELKNHISKQEDEIKAMESHSIQQAFLAGELQKEIAELTAKNSELQGQLKESLDKMSVLQEKQRNWKESVKKMKMQDMNTIQELREELERQKRDASTESAVHPSHEEKLHQWKERVKHEKLKDMETIKDLRSEVSKSQQQIDEAEKLINNVAIFLEEIPPNVSHSIEFIKKYRSLLKENSTAPKKTASASTSTSTPLTNMKDENGDRDTVRALEDLRAELVEAVQQREEVQRELERTSEELAALREQSGVDTTDLRAQLVEAVQQREEVQRELERTSEELAALREQSGVDITDLRAELVEAVQQREEVQRELERTSEELAALREQSGVDITDLRAELVEAVQQREEVQRELERTSEELAALREQSGVDITDLRAELVEAVQQREEVQRELERTSEELAALREQSGADTTDLRAQLVEAVQQREEVQQSFRNIQIRLNEVERECEVAVKEKESGIRLVEEKLVLWKEKVVAAKARDDARIGSLERSVGSLRDNLSKLVMCLLNFLNALGETVTFDVHEHGDDDLDLSLLLSYVDNFHGRLEQTMKSLDVSQATVPLIELLVSLNERVFEGQKAFDEVSAELQRCQHELQEANSRLSEAETKVDSLPSPELVAELEAKNSQLEEKCDLLRKEIKRQRETFQRDRALQGLSSTSATQEDGGVNLRSVAGVVFERDMLSLANQQSQRDNEIRRLRVQLQSLEKENAEMKRECEHNNSVVAQYTKDIEVLKAKERVQQSIEYVRNVILRFLCCTNEELRLQMLPAISTVLEFSSKEKLDVQRANPACPRFQ</sequence>
<proteinExistence type="predicted"/>
<dbReference type="SMART" id="SM00755">
    <property type="entry name" value="Grip"/>
    <property type="match status" value="1"/>
</dbReference>
<evidence type="ECO:0000256" key="4">
    <source>
        <dbReference type="ARBA" id="ARBA00023054"/>
    </source>
</evidence>
<evidence type="ECO:0000313" key="10">
    <source>
        <dbReference type="Proteomes" id="UP000007350"/>
    </source>
</evidence>
<feature type="compositionally biased region" description="Basic and acidic residues" evidence="7">
    <location>
        <begin position="290"/>
        <end position="301"/>
    </location>
</feature>
<evidence type="ECO:0000256" key="3">
    <source>
        <dbReference type="ARBA" id="ARBA00022490"/>
    </source>
</evidence>
<evidence type="ECO:0000259" key="8">
    <source>
        <dbReference type="PROSITE" id="PS50913"/>
    </source>
</evidence>
<dbReference type="InterPro" id="IPR000237">
    <property type="entry name" value="GRIP_dom"/>
</dbReference>
<feature type="coiled-coil region" evidence="6">
    <location>
        <begin position="20"/>
        <end position="79"/>
    </location>
</feature>
<feature type="compositionally biased region" description="Low complexity" evidence="7">
    <location>
        <begin position="367"/>
        <end position="383"/>
    </location>
</feature>
<protein>
    <submittedName>
        <fullName evidence="9">MYH7B protein, putative</fullName>
    </submittedName>
</protein>
<keyword evidence="4 6" id="KW-0175">Coiled coil</keyword>
<evidence type="ECO:0000256" key="1">
    <source>
        <dbReference type="ARBA" id="ARBA00004184"/>
    </source>
</evidence>
<dbReference type="Proteomes" id="UP000007350">
    <property type="component" value="Unassembled WGS sequence"/>
</dbReference>
<dbReference type="OrthoDB" id="267737at2759"/>
<organism evidence="9 10">
    <name type="scientific">Trypanosoma cruzi marinkellei</name>
    <dbReference type="NCBI Taxonomy" id="85056"/>
    <lineage>
        <taxon>Eukaryota</taxon>
        <taxon>Discoba</taxon>
        <taxon>Euglenozoa</taxon>
        <taxon>Kinetoplastea</taxon>
        <taxon>Metakinetoplastina</taxon>
        <taxon>Trypanosomatida</taxon>
        <taxon>Trypanosomatidae</taxon>
        <taxon>Trypanosoma</taxon>
        <taxon>Schizotrypanum</taxon>
    </lineage>
</organism>
<keyword evidence="10" id="KW-1185">Reference proteome</keyword>
<evidence type="ECO:0000256" key="2">
    <source>
        <dbReference type="ARBA" id="ARBA00004496"/>
    </source>
</evidence>
<feature type="coiled-coil region" evidence="6">
    <location>
        <begin position="121"/>
        <end position="158"/>
    </location>
</feature>
<evidence type="ECO:0000256" key="7">
    <source>
        <dbReference type="SAM" id="MobiDB-lite"/>
    </source>
</evidence>
<name>K2NW11_TRYCR</name>
<dbReference type="EMBL" id="AHKC01001521">
    <property type="protein sequence ID" value="EKF39216.1"/>
    <property type="molecule type" value="Genomic_DNA"/>
</dbReference>